<dbReference type="PROSITE" id="PS51257">
    <property type="entry name" value="PROKAR_LIPOPROTEIN"/>
    <property type="match status" value="1"/>
</dbReference>
<accession>X1CCC8</accession>
<comment type="caution">
    <text evidence="1">The sequence shown here is derived from an EMBL/GenBank/DDBJ whole genome shotgun (WGS) entry which is preliminary data.</text>
</comment>
<protein>
    <submittedName>
        <fullName evidence="1">Uncharacterized protein</fullName>
    </submittedName>
</protein>
<dbReference type="EMBL" id="BART01016454">
    <property type="protein sequence ID" value="GAG81916.1"/>
    <property type="molecule type" value="Genomic_DNA"/>
</dbReference>
<name>X1CCC8_9ZZZZ</name>
<dbReference type="AlphaFoldDB" id="X1CCC8"/>
<sequence length="135" mass="15051">MTKNIIKHQILIAVILGLLAGCAKKSESDLIYFRVTKEHTNVVSAVKPITEPLFGNDSERVPDIYYGIEVMSDEVDIKYIEVRQWNGPSLYAVSRSISEDSIIAISSSNIKTQNNVASIVYSEDINIIESNMTLD</sequence>
<proteinExistence type="predicted"/>
<reference evidence="1" key="1">
    <citation type="journal article" date="2014" name="Front. Microbiol.">
        <title>High frequency of phylogenetically diverse reductive dehalogenase-homologous genes in deep subseafloor sedimentary metagenomes.</title>
        <authorList>
            <person name="Kawai M."/>
            <person name="Futagami T."/>
            <person name="Toyoda A."/>
            <person name="Takaki Y."/>
            <person name="Nishi S."/>
            <person name="Hori S."/>
            <person name="Arai W."/>
            <person name="Tsubouchi T."/>
            <person name="Morono Y."/>
            <person name="Uchiyama I."/>
            <person name="Ito T."/>
            <person name="Fujiyama A."/>
            <person name="Inagaki F."/>
            <person name="Takami H."/>
        </authorList>
    </citation>
    <scope>NUCLEOTIDE SEQUENCE</scope>
    <source>
        <strain evidence="1">Expedition CK06-06</strain>
    </source>
</reference>
<organism evidence="1">
    <name type="scientific">marine sediment metagenome</name>
    <dbReference type="NCBI Taxonomy" id="412755"/>
    <lineage>
        <taxon>unclassified sequences</taxon>
        <taxon>metagenomes</taxon>
        <taxon>ecological metagenomes</taxon>
    </lineage>
</organism>
<evidence type="ECO:0000313" key="1">
    <source>
        <dbReference type="EMBL" id="GAG81916.1"/>
    </source>
</evidence>
<gene>
    <name evidence="1" type="ORF">S01H4_31641</name>
</gene>